<name>A0A6A5R690_9PLEO</name>
<dbReference type="Proteomes" id="UP000800082">
    <property type="component" value="Unassembled WGS sequence"/>
</dbReference>
<keyword evidence="2" id="KW-1185">Reference proteome</keyword>
<dbReference type="EMBL" id="ML979003">
    <property type="protein sequence ID" value="KAF1923635.1"/>
    <property type="molecule type" value="Genomic_DNA"/>
</dbReference>
<dbReference type="GeneID" id="54351836"/>
<sequence length="67" mass="7589">MSHAGSQTSLLQALCSLGSWLNRFEKEKCSPTANVHLNPDQNPLPVLSRHRSIQRVWDVLQVFVSLF</sequence>
<proteinExistence type="predicted"/>
<reference evidence="1" key="1">
    <citation type="journal article" date="2020" name="Stud. Mycol.">
        <title>101 Dothideomycetes genomes: a test case for predicting lifestyles and emergence of pathogens.</title>
        <authorList>
            <person name="Haridas S."/>
            <person name="Albert R."/>
            <person name="Binder M."/>
            <person name="Bloem J."/>
            <person name="Labutti K."/>
            <person name="Salamov A."/>
            <person name="Andreopoulos B."/>
            <person name="Baker S."/>
            <person name="Barry K."/>
            <person name="Bills G."/>
            <person name="Bluhm B."/>
            <person name="Cannon C."/>
            <person name="Castanera R."/>
            <person name="Culley D."/>
            <person name="Daum C."/>
            <person name="Ezra D."/>
            <person name="Gonzalez J."/>
            <person name="Henrissat B."/>
            <person name="Kuo A."/>
            <person name="Liang C."/>
            <person name="Lipzen A."/>
            <person name="Lutzoni F."/>
            <person name="Magnuson J."/>
            <person name="Mondo S."/>
            <person name="Nolan M."/>
            <person name="Ohm R."/>
            <person name="Pangilinan J."/>
            <person name="Park H.-J."/>
            <person name="Ramirez L."/>
            <person name="Alfaro M."/>
            <person name="Sun H."/>
            <person name="Tritt A."/>
            <person name="Yoshinaga Y."/>
            <person name="Zwiers L.-H."/>
            <person name="Turgeon B."/>
            <person name="Goodwin S."/>
            <person name="Spatafora J."/>
            <person name="Crous P."/>
            <person name="Grigoriev I."/>
        </authorList>
    </citation>
    <scope>NUCLEOTIDE SEQUENCE</scope>
    <source>
        <strain evidence="1">CBS 183.55</strain>
    </source>
</reference>
<dbReference type="RefSeq" id="XP_033443888.1">
    <property type="nucleotide sequence ID" value="XM_033594168.1"/>
</dbReference>
<organism evidence="1 2">
    <name type="scientific">Didymella exigua CBS 183.55</name>
    <dbReference type="NCBI Taxonomy" id="1150837"/>
    <lineage>
        <taxon>Eukaryota</taxon>
        <taxon>Fungi</taxon>
        <taxon>Dikarya</taxon>
        <taxon>Ascomycota</taxon>
        <taxon>Pezizomycotina</taxon>
        <taxon>Dothideomycetes</taxon>
        <taxon>Pleosporomycetidae</taxon>
        <taxon>Pleosporales</taxon>
        <taxon>Pleosporineae</taxon>
        <taxon>Didymellaceae</taxon>
        <taxon>Didymella</taxon>
    </lineage>
</organism>
<gene>
    <name evidence="1" type="ORF">M421DRAFT_425698</name>
</gene>
<accession>A0A6A5R690</accession>
<evidence type="ECO:0000313" key="2">
    <source>
        <dbReference type="Proteomes" id="UP000800082"/>
    </source>
</evidence>
<evidence type="ECO:0000313" key="1">
    <source>
        <dbReference type="EMBL" id="KAF1923635.1"/>
    </source>
</evidence>
<dbReference type="AlphaFoldDB" id="A0A6A5R690"/>
<protein>
    <submittedName>
        <fullName evidence="1">Uncharacterized protein</fullName>
    </submittedName>
</protein>